<evidence type="ECO:0000256" key="4">
    <source>
        <dbReference type="ARBA" id="ARBA00022729"/>
    </source>
</evidence>
<dbReference type="Proteomes" id="UP001280581">
    <property type="component" value="Unassembled WGS sequence"/>
</dbReference>
<dbReference type="InterPro" id="IPR001563">
    <property type="entry name" value="Peptidase_S10"/>
</dbReference>
<dbReference type="GO" id="GO:0004185">
    <property type="term" value="F:serine-type carboxypeptidase activity"/>
    <property type="evidence" value="ECO:0007669"/>
    <property type="project" value="InterPro"/>
</dbReference>
<dbReference type="EMBL" id="WVTA01000013">
    <property type="protein sequence ID" value="KAK3202837.1"/>
    <property type="molecule type" value="Genomic_DNA"/>
</dbReference>
<evidence type="ECO:0000313" key="8">
    <source>
        <dbReference type="EMBL" id="KAK3202837.1"/>
    </source>
</evidence>
<evidence type="ECO:0000313" key="9">
    <source>
        <dbReference type="Proteomes" id="UP001280581"/>
    </source>
</evidence>
<organism evidence="8 9">
    <name type="scientific">Pseudopithomyces chartarum</name>
    <dbReference type="NCBI Taxonomy" id="1892770"/>
    <lineage>
        <taxon>Eukaryota</taxon>
        <taxon>Fungi</taxon>
        <taxon>Dikarya</taxon>
        <taxon>Ascomycota</taxon>
        <taxon>Pezizomycotina</taxon>
        <taxon>Dothideomycetes</taxon>
        <taxon>Pleosporomycetidae</taxon>
        <taxon>Pleosporales</taxon>
        <taxon>Massarineae</taxon>
        <taxon>Didymosphaeriaceae</taxon>
        <taxon>Pseudopithomyces</taxon>
    </lineage>
</organism>
<dbReference type="Gene3D" id="3.40.50.1820">
    <property type="entry name" value="alpha/beta hydrolase"/>
    <property type="match status" value="1"/>
</dbReference>
<protein>
    <recommendedName>
        <fullName evidence="10">Carboxypeptidase</fullName>
    </recommendedName>
</protein>
<comment type="similarity">
    <text evidence="1">Belongs to the peptidase S10 family.</text>
</comment>
<evidence type="ECO:0000256" key="7">
    <source>
        <dbReference type="SAM" id="SignalP"/>
    </source>
</evidence>
<dbReference type="GO" id="GO:0006508">
    <property type="term" value="P:proteolysis"/>
    <property type="evidence" value="ECO:0007669"/>
    <property type="project" value="UniProtKB-KW"/>
</dbReference>
<evidence type="ECO:0000256" key="2">
    <source>
        <dbReference type="ARBA" id="ARBA00022645"/>
    </source>
</evidence>
<feature type="signal peptide" evidence="7">
    <location>
        <begin position="1"/>
        <end position="20"/>
    </location>
</feature>
<dbReference type="InterPro" id="IPR029058">
    <property type="entry name" value="AB_hydrolase_fold"/>
</dbReference>
<dbReference type="PANTHER" id="PTHR11802:SF189">
    <property type="entry name" value="CARBOXYPEPTIDASE"/>
    <property type="match status" value="1"/>
</dbReference>
<reference evidence="8 9" key="1">
    <citation type="submission" date="2021-02" db="EMBL/GenBank/DDBJ databases">
        <title>Genome assembly of Pseudopithomyces chartarum.</title>
        <authorList>
            <person name="Jauregui R."/>
            <person name="Singh J."/>
            <person name="Voisey C."/>
        </authorList>
    </citation>
    <scope>NUCLEOTIDE SEQUENCE [LARGE SCALE GENOMIC DNA]</scope>
    <source>
        <strain evidence="8 9">AGR01</strain>
    </source>
</reference>
<dbReference type="InterPro" id="IPR033124">
    <property type="entry name" value="Ser_caboxypep_his_AS"/>
</dbReference>
<keyword evidence="5" id="KW-0378">Hydrolase</keyword>
<keyword evidence="4 7" id="KW-0732">Signal</keyword>
<evidence type="ECO:0008006" key="10">
    <source>
        <dbReference type="Google" id="ProtNLM"/>
    </source>
</evidence>
<dbReference type="Pfam" id="PF00450">
    <property type="entry name" value="Peptidase_S10"/>
    <property type="match status" value="1"/>
</dbReference>
<keyword evidence="3" id="KW-0645">Protease</keyword>
<proteinExistence type="inferred from homology"/>
<evidence type="ECO:0000256" key="1">
    <source>
        <dbReference type="ARBA" id="ARBA00009431"/>
    </source>
</evidence>
<dbReference type="GO" id="GO:0000324">
    <property type="term" value="C:fungal-type vacuole"/>
    <property type="evidence" value="ECO:0007669"/>
    <property type="project" value="TreeGrafter"/>
</dbReference>
<dbReference type="AlphaFoldDB" id="A0AAN6RDS9"/>
<dbReference type="SUPFAM" id="SSF53474">
    <property type="entry name" value="alpha/beta-Hydrolases"/>
    <property type="match status" value="1"/>
</dbReference>
<feature type="chain" id="PRO_5042984851" description="Carboxypeptidase" evidence="7">
    <location>
        <begin position="21"/>
        <end position="599"/>
    </location>
</feature>
<evidence type="ECO:0000256" key="3">
    <source>
        <dbReference type="ARBA" id="ARBA00022670"/>
    </source>
</evidence>
<comment type="caution">
    <text evidence="8">The sequence shown here is derived from an EMBL/GenBank/DDBJ whole genome shotgun (WGS) entry which is preliminary data.</text>
</comment>
<evidence type="ECO:0000256" key="6">
    <source>
        <dbReference type="ARBA" id="ARBA00023180"/>
    </source>
</evidence>
<keyword evidence="6" id="KW-0325">Glycoprotein</keyword>
<name>A0AAN6RDS9_9PLEO</name>
<dbReference type="PROSITE" id="PS00560">
    <property type="entry name" value="CARBOXYPEPT_SER_HIS"/>
    <property type="match status" value="1"/>
</dbReference>
<sequence length="599" mass="65267">MAVLSKALWALTSLAIGASAASFPPTPQGLSVVQSLKFPGVSISYKETTICETTEGVKAYSGYVHLPPAPEQNRNYTSSIWFWFFEARNSSESAPLSVWLQGGPGVPSATAAVSENGPCKVLADSWNTENNPWAWNDKVNMLYIDQPIQVGFSYDTLVNGTLDEVATPFNYTPADFSEGLPETNLTYLAGTFASQNFGNSWNTTIAGAPVMWEFMQAFFQDFPEYNSSTNSLSFWGESYGGHYIPTYANYFAEQNARLAESNCTEEAEIALGIDTVGLVNACIDNIQMETYPEFAYNNTYGIQAINSSVYASALEAVPVCRNLSATCVELADSKDPQGFGNVPEVNKACFTAYNYCFKNLHDSYNASLNFFDVTAAKYPLHYSPSKVPAGYFNNATIQQALGVPLNFTGNSVPISTGFMMTGDFIRTHGIANLRSLLTKGTKVALMYGDRDYQCNWLGGEAISNALSSTASGFETAKYSEIQTNGSYVGGLVRQAGNLSFSRVFQAGHEVPYYQPETAYQIFNRVMFGADVATGLDSVEEYVSGGFESAWSDSEIPEPEGKTHCYLWDVLETCTPAEVAVLASGKAVMEDHVLIGQQEE</sequence>
<dbReference type="PANTHER" id="PTHR11802">
    <property type="entry name" value="SERINE PROTEASE FAMILY S10 SERINE CARBOXYPEPTIDASE"/>
    <property type="match status" value="1"/>
</dbReference>
<evidence type="ECO:0000256" key="5">
    <source>
        <dbReference type="ARBA" id="ARBA00022801"/>
    </source>
</evidence>
<keyword evidence="9" id="KW-1185">Reference proteome</keyword>
<dbReference type="PRINTS" id="PR00724">
    <property type="entry name" value="CRBOXYPTASEC"/>
</dbReference>
<gene>
    <name evidence="8" type="ORF">GRF29_154g975645</name>
</gene>
<keyword evidence="2" id="KW-0121">Carboxypeptidase</keyword>
<accession>A0AAN6RDS9</accession>